<feature type="domain" description="C2" evidence="1">
    <location>
        <begin position="1"/>
        <end position="83"/>
    </location>
</feature>
<dbReference type="InterPro" id="IPR035892">
    <property type="entry name" value="C2_domain_sf"/>
</dbReference>
<protein>
    <submittedName>
        <fullName evidence="2">Synaptotagmin-3</fullName>
    </submittedName>
</protein>
<organism evidence="2 3">
    <name type="scientific">Castilleja foliolosa</name>
    <dbReference type="NCBI Taxonomy" id="1961234"/>
    <lineage>
        <taxon>Eukaryota</taxon>
        <taxon>Viridiplantae</taxon>
        <taxon>Streptophyta</taxon>
        <taxon>Embryophyta</taxon>
        <taxon>Tracheophyta</taxon>
        <taxon>Spermatophyta</taxon>
        <taxon>Magnoliopsida</taxon>
        <taxon>eudicotyledons</taxon>
        <taxon>Gunneridae</taxon>
        <taxon>Pentapetalae</taxon>
        <taxon>asterids</taxon>
        <taxon>lamiids</taxon>
        <taxon>Lamiales</taxon>
        <taxon>Orobanchaceae</taxon>
        <taxon>Pedicularideae</taxon>
        <taxon>Castillejinae</taxon>
        <taxon>Castilleja</taxon>
    </lineage>
</organism>
<evidence type="ECO:0000313" key="2">
    <source>
        <dbReference type="EMBL" id="KAL3648718.1"/>
    </source>
</evidence>
<dbReference type="Pfam" id="PF00168">
    <property type="entry name" value="C2"/>
    <property type="match status" value="1"/>
</dbReference>
<sequence length="83" mass="9639">MDFLSTSDPYVKLGLTGERLSKKTTIKMNNLNPEWNENFKMIMKEPETQVLQLQTGKRFIIYPNNTASQNKHIERQPPDSPCL</sequence>
<proteinExistence type="predicted"/>
<dbReference type="InterPro" id="IPR045050">
    <property type="entry name" value="Synaptotagmin_plant"/>
</dbReference>
<comment type="caution">
    <text evidence="2">The sequence shown here is derived from an EMBL/GenBank/DDBJ whole genome shotgun (WGS) entry which is preliminary data.</text>
</comment>
<dbReference type="Gene3D" id="2.60.40.150">
    <property type="entry name" value="C2 domain"/>
    <property type="match status" value="1"/>
</dbReference>
<accession>A0ABD3E2I4</accession>
<dbReference type="EMBL" id="JAVIJP010000007">
    <property type="protein sequence ID" value="KAL3648718.1"/>
    <property type="molecule type" value="Genomic_DNA"/>
</dbReference>
<dbReference type="SUPFAM" id="SSF49562">
    <property type="entry name" value="C2 domain (Calcium/lipid-binding domain, CaLB)"/>
    <property type="match status" value="1"/>
</dbReference>
<gene>
    <name evidence="2" type="primary">SYT3</name>
    <name evidence="2" type="ORF">CASFOL_005121</name>
</gene>
<evidence type="ECO:0000313" key="3">
    <source>
        <dbReference type="Proteomes" id="UP001632038"/>
    </source>
</evidence>
<dbReference type="CDD" id="cd00030">
    <property type="entry name" value="C2"/>
    <property type="match status" value="1"/>
</dbReference>
<dbReference type="PANTHER" id="PTHR10774:SF217">
    <property type="entry name" value="OS06G0685300 PROTEIN"/>
    <property type="match status" value="1"/>
</dbReference>
<dbReference type="PANTHER" id="PTHR10774">
    <property type="entry name" value="EXTENDED SYNAPTOTAGMIN-RELATED"/>
    <property type="match status" value="1"/>
</dbReference>
<evidence type="ECO:0000259" key="1">
    <source>
        <dbReference type="PROSITE" id="PS50004"/>
    </source>
</evidence>
<dbReference type="Proteomes" id="UP001632038">
    <property type="component" value="Unassembled WGS sequence"/>
</dbReference>
<dbReference type="InterPro" id="IPR000008">
    <property type="entry name" value="C2_dom"/>
</dbReference>
<dbReference type="AlphaFoldDB" id="A0ABD3E2I4"/>
<name>A0ABD3E2I4_9LAMI</name>
<reference evidence="3" key="1">
    <citation type="journal article" date="2024" name="IScience">
        <title>Strigolactones Initiate the Formation of Haustorium-like Structures in Castilleja.</title>
        <authorList>
            <person name="Buerger M."/>
            <person name="Peterson D."/>
            <person name="Chory J."/>
        </authorList>
    </citation>
    <scope>NUCLEOTIDE SEQUENCE [LARGE SCALE GENOMIC DNA]</scope>
</reference>
<keyword evidence="3" id="KW-1185">Reference proteome</keyword>
<dbReference type="PROSITE" id="PS50004">
    <property type="entry name" value="C2"/>
    <property type="match status" value="1"/>
</dbReference>